<evidence type="ECO:0000256" key="1">
    <source>
        <dbReference type="SAM" id="MobiDB-lite"/>
    </source>
</evidence>
<dbReference type="EMBL" id="JBHTLY010000001">
    <property type="protein sequence ID" value="MFD1200408.1"/>
    <property type="molecule type" value="Genomic_DNA"/>
</dbReference>
<dbReference type="Gene3D" id="3.40.50.720">
    <property type="entry name" value="NAD(P)-binding Rossmann-like Domain"/>
    <property type="match status" value="1"/>
</dbReference>
<feature type="region of interest" description="Disordered" evidence="1">
    <location>
        <begin position="307"/>
        <end position="339"/>
    </location>
</feature>
<gene>
    <name evidence="2" type="ORF">ACFQ3U_00670</name>
</gene>
<organism evidence="2 3">
    <name type="scientific">Leucobacter albus</name>
    <dbReference type="NCBI Taxonomy" id="272210"/>
    <lineage>
        <taxon>Bacteria</taxon>
        <taxon>Bacillati</taxon>
        <taxon>Actinomycetota</taxon>
        <taxon>Actinomycetes</taxon>
        <taxon>Micrococcales</taxon>
        <taxon>Microbacteriaceae</taxon>
        <taxon>Leucobacter</taxon>
    </lineage>
</organism>
<proteinExistence type="predicted"/>
<keyword evidence="3" id="KW-1185">Reference proteome</keyword>
<dbReference type="RefSeq" id="WP_343958581.1">
    <property type="nucleotide sequence ID" value="NZ_BAAAKZ010000003.1"/>
</dbReference>
<name>A0ABW3TK34_9MICO</name>
<dbReference type="Proteomes" id="UP001597181">
    <property type="component" value="Unassembled WGS sequence"/>
</dbReference>
<feature type="compositionally biased region" description="Polar residues" evidence="1">
    <location>
        <begin position="326"/>
        <end position="339"/>
    </location>
</feature>
<protein>
    <recommendedName>
        <fullName evidence="4">Bacteriocin biosynthesis cyclodehydratase domain-containing protein</fullName>
    </recommendedName>
</protein>
<evidence type="ECO:0000313" key="3">
    <source>
        <dbReference type="Proteomes" id="UP001597181"/>
    </source>
</evidence>
<accession>A0ABW3TK34</accession>
<comment type="caution">
    <text evidence="2">The sequence shown here is derived from an EMBL/GenBank/DDBJ whole genome shotgun (WGS) entry which is preliminary data.</text>
</comment>
<evidence type="ECO:0000313" key="2">
    <source>
        <dbReference type="EMBL" id="MFD1200408.1"/>
    </source>
</evidence>
<evidence type="ECO:0008006" key="4">
    <source>
        <dbReference type="Google" id="ProtNLM"/>
    </source>
</evidence>
<sequence length="339" mass="36420">MTHTVPTTQLTPDRPLVWETPTTLRVGFDRVVARVEAASPQTQRVIAMLVHGATAEELARHDPGEAQRVLDALRPALVARERLVDPVADQLPAEADGGPPTRLSAAPHAPVSPALRHASMELAYSARSVATRQRLRTAIYDDGRALPGLRQALEANRLCSCERSGGEPELAIEVLRYLEPLGRSSRWLRAGVPHLLIRFTDDAARVGPLVSASGAPCHGCEALHLTDQDPALPAISAQLYGWVPGSEAPETMPFVGAAAAHYIACWRRGARWVHKRQLILPVEHGALAALPSFTTLTTHPECGCAIRSAPRPPPRTATVAEMSAPHSRSPTSAVNRALS</sequence>
<reference evidence="3" key="1">
    <citation type="journal article" date="2019" name="Int. J. Syst. Evol. Microbiol.">
        <title>The Global Catalogue of Microorganisms (GCM) 10K type strain sequencing project: providing services to taxonomists for standard genome sequencing and annotation.</title>
        <authorList>
            <consortium name="The Broad Institute Genomics Platform"/>
            <consortium name="The Broad Institute Genome Sequencing Center for Infectious Disease"/>
            <person name="Wu L."/>
            <person name="Ma J."/>
        </authorList>
    </citation>
    <scope>NUCLEOTIDE SEQUENCE [LARGE SCALE GENOMIC DNA]</scope>
    <source>
        <strain evidence="3">CCUG 50213</strain>
    </source>
</reference>